<evidence type="ECO:0000256" key="1">
    <source>
        <dbReference type="SAM" id="MobiDB-lite"/>
    </source>
</evidence>
<evidence type="ECO:0000313" key="3">
    <source>
        <dbReference type="Proteomes" id="UP000314294"/>
    </source>
</evidence>
<feature type="region of interest" description="Disordered" evidence="1">
    <location>
        <begin position="101"/>
        <end position="134"/>
    </location>
</feature>
<protein>
    <submittedName>
        <fullName evidence="2">Uncharacterized protein</fullName>
    </submittedName>
</protein>
<proteinExistence type="predicted"/>
<organism evidence="2 3">
    <name type="scientific">Liparis tanakae</name>
    <name type="common">Tanaka's snailfish</name>
    <dbReference type="NCBI Taxonomy" id="230148"/>
    <lineage>
        <taxon>Eukaryota</taxon>
        <taxon>Metazoa</taxon>
        <taxon>Chordata</taxon>
        <taxon>Craniata</taxon>
        <taxon>Vertebrata</taxon>
        <taxon>Euteleostomi</taxon>
        <taxon>Actinopterygii</taxon>
        <taxon>Neopterygii</taxon>
        <taxon>Teleostei</taxon>
        <taxon>Neoteleostei</taxon>
        <taxon>Acanthomorphata</taxon>
        <taxon>Eupercaria</taxon>
        <taxon>Perciformes</taxon>
        <taxon>Cottioidei</taxon>
        <taxon>Cottales</taxon>
        <taxon>Liparidae</taxon>
        <taxon>Liparis</taxon>
    </lineage>
</organism>
<keyword evidence="3" id="KW-1185">Reference proteome</keyword>
<feature type="region of interest" description="Disordered" evidence="1">
    <location>
        <begin position="148"/>
        <end position="189"/>
    </location>
</feature>
<reference evidence="2 3" key="1">
    <citation type="submission" date="2019-03" db="EMBL/GenBank/DDBJ databases">
        <title>First draft genome of Liparis tanakae, snailfish: a comprehensive survey of snailfish specific genes.</title>
        <authorList>
            <person name="Kim W."/>
            <person name="Song I."/>
            <person name="Jeong J.-H."/>
            <person name="Kim D."/>
            <person name="Kim S."/>
            <person name="Ryu S."/>
            <person name="Song J.Y."/>
            <person name="Lee S.K."/>
        </authorList>
    </citation>
    <scope>NUCLEOTIDE SEQUENCE [LARGE SCALE GENOMIC DNA]</scope>
    <source>
        <tissue evidence="2">Muscle</tissue>
    </source>
</reference>
<name>A0A4Z2ED37_9TELE</name>
<dbReference type="Proteomes" id="UP000314294">
    <property type="component" value="Unassembled WGS sequence"/>
</dbReference>
<dbReference type="AlphaFoldDB" id="A0A4Z2ED37"/>
<feature type="compositionally biased region" description="Basic and acidic residues" evidence="1">
    <location>
        <begin position="148"/>
        <end position="166"/>
    </location>
</feature>
<accession>A0A4Z2ED37</accession>
<evidence type="ECO:0000313" key="2">
    <source>
        <dbReference type="EMBL" id="TNN26643.1"/>
    </source>
</evidence>
<comment type="caution">
    <text evidence="2">The sequence shown here is derived from an EMBL/GenBank/DDBJ whole genome shotgun (WGS) entry which is preliminary data.</text>
</comment>
<feature type="compositionally biased region" description="Basic residues" evidence="1">
    <location>
        <begin position="173"/>
        <end position="189"/>
    </location>
</feature>
<sequence length="189" mass="20453">MDVSGATGNIPCPTAAGFLQITSPGNSRRRNVRAARLWRKLVTAETEMGPLRNTIDTQLYETPSQQNRAAGVLEAEGAKMAESHPSLVAPHCSAAALRNAQNNAGSGERQKAASPRRRRPGSGADTGEPENAFTGGVGAFLVWRRLSEQPARERGDAKRGDAKRSAGTEMLAKKRHKGGFQQRRHRKLF</sequence>
<gene>
    <name evidence="2" type="ORF">EYF80_063221</name>
</gene>
<dbReference type="EMBL" id="SRLO01009819">
    <property type="protein sequence ID" value="TNN26643.1"/>
    <property type="molecule type" value="Genomic_DNA"/>
</dbReference>